<protein>
    <submittedName>
        <fullName evidence="1">Uncharacterized protein (TIGR02117 family)</fullName>
    </submittedName>
</protein>
<dbReference type="NCBIfam" id="TIGR02117">
    <property type="entry name" value="chp_urease_rgn"/>
    <property type="match status" value="1"/>
</dbReference>
<sequence>MRGLKLTARWPIRAVALLLLLVAGGAFIPRPLLVAAEASPEATASQRILLLSGPIHTDIAIPLDDRLRASFSFLEDAGIPVSDPAAQWLIFGWGGRSFYLETPTWADLKPMPVLRALTIDGSVMHVDVAGGISETHPAVTVLNVDGGRFEQLLGFINDSFIRENGAVVPVGDRGYGDYDRFFEARGYFNALFGCNTWTAAALRTGGLRMGFWNPLPQTLVLSLGLYN</sequence>
<dbReference type="Pfam" id="PF09601">
    <property type="entry name" value="DUF2459"/>
    <property type="match status" value="1"/>
</dbReference>
<reference evidence="1 2" key="1">
    <citation type="submission" date="2020-10" db="EMBL/GenBank/DDBJ databases">
        <title>Sequencing the genomes of 1000 actinobacteria strains.</title>
        <authorList>
            <person name="Klenk H.-P."/>
        </authorList>
    </citation>
    <scope>NUCLEOTIDE SEQUENCE [LARGE SCALE GENOMIC DNA]</scope>
    <source>
        <strain evidence="1 2">DSM 7307</strain>
    </source>
</reference>
<proteinExistence type="predicted"/>
<accession>A0ABR9IR95</accession>
<comment type="caution">
    <text evidence="1">The sequence shown here is derived from an EMBL/GenBank/DDBJ whole genome shotgun (WGS) entry which is preliminary data.</text>
</comment>
<dbReference type="EMBL" id="JADBEC010000001">
    <property type="protein sequence ID" value="MBE1505707.1"/>
    <property type="molecule type" value="Genomic_DNA"/>
</dbReference>
<name>A0ABR9IR95_RHIVS</name>
<evidence type="ECO:0000313" key="1">
    <source>
        <dbReference type="EMBL" id="MBE1505707.1"/>
    </source>
</evidence>
<organism evidence="1 2">
    <name type="scientific">Rhizobium viscosum</name>
    <name type="common">Arthrobacter viscosus</name>
    <dbReference type="NCBI Taxonomy" id="1673"/>
    <lineage>
        <taxon>Bacteria</taxon>
        <taxon>Pseudomonadati</taxon>
        <taxon>Pseudomonadota</taxon>
        <taxon>Alphaproteobacteria</taxon>
        <taxon>Hyphomicrobiales</taxon>
        <taxon>Rhizobiaceae</taxon>
        <taxon>Rhizobium/Agrobacterium group</taxon>
        <taxon>Rhizobium</taxon>
    </lineage>
</organism>
<evidence type="ECO:0000313" key="2">
    <source>
        <dbReference type="Proteomes" id="UP000620262"/>
    </source>
</evidence>
<keyword evidence="2" id="KW-1185">Reference proteome</keyword>
<dbReference type="Proteomes" id="UP000620262">
    <property type="component" value="Unassembled WGS sequence"/>
</dbReference>
<dbReference type="InterPro" id="IPR011727">
    <property type="entry name" value="CHP02117"/>
</dbReference>
<gene>
    <name evidence="1" type="ORF">H4W29_002888</name>
</gene>